<name>A0ABR1II78_9HYPO</name>
<feature type="repeat" description="WD" evidence="3">
    <location>
        <begin position="326"/>
        <end position="363"/>
    </location>
</feature>
<dbReference type="Gene3D" id="2.130.10.10">
    <property type="entry name" value="YVTN repeat-like/Quinoprotein amine dehydrogenase"/>
    <property type="match status" value="1"/>
</dbReference>
<feature type="repeat" description="WD" evidence="3">
    <location>
        <begin position="145"/>
        <end position="186"/>
    </location>
</feature>
<evidence type="ECO:0000313" key="4">
    <source>
        <dbReference type="EMBL" id="KAK7432895.1"/>
    </source>
</evidence>
<feature type="repeat" description="WD" evidence="3">
    <location>
        <begin position="112"/>
        <end position="144"/>
    </location>
</feature>
<keyword evidence="2" id="KW-0677">Repeat</keyword>
<dbReference type="SMART" id="SM00320">
    <property type="entry name" value="WD40"/>
    <property type="match status" value="7"/>
</dbReference>
<dbReference type="InterPro" id="IPR001680">
    <property type="entry name" value="WD40_rpt"/>
</dbReference>
<dbReference type="PRINTS" id="PR00320">
    <property type="entry name" value="GPROTEINBRPT"/>
</dbReference>
<keyword evidence="1 3" id="KW-0853">WD repeat</keyword>
<dbReference type="PANTHER" id="PTHR44019">
    <property type="entry name" value="WD REPEAT-CONTAINING PROTEIN 55"/>
    <property type="match status" value="1"/>
</dbReference>
<dbReference type="CDD" id="cd00200">
    <property type="entry name" value="WD40"/>
    <property type="match status" value="1"/>
</dbReference>
<organism evidence="4 5">
    <name type="scientific">Neonectria magnoliae</name>
    <dbReference type="NCBI Taxonomy" id="2732573"/>
    <lineage>
        <taxon>Eukaryota</taxon>
        <taxon>Fungi</taxon>
        <taxon>Dikarya</taxon>
        <taxon>Ascomycota</taxon>
        <taxon>Pezizomycotina</taxon>
        <taxon>Sordariomycetes</taxon>
        <taxon>Hypocreomycetidae</taxon>
        <taxon>Hypocreales</taxon>
        <taxon>Nectriaceae</taxon>
        <taxon>Neonectria</taxon>
    </lineage>
</organism>
<dbReference type="Proteomes" id="UP001498421">
    <property type="component" value="Unassembled WGS sequence"/>
</dbReference>
<dbReference type="Pfam" id="PF00400">
    <property type="entry name" value="WD40"/>
    <property type="match status" value="7"/>
</dbReference>
<gene>
    <name evidence="4" type="primary">TUP1_1</name>
    <name evidence="4" type="ORF">QQZ08_000366</name>
</gene>
<dbReference type="PROSITE" id="PS50294">
    <property type="entry name" value="WD_REPEATS_REGION"/>
    <property type="match status" value="5"/>
</dbReference>
<dbReference type="InterPro" id="IPR050505">
    <property type="entry name" value="WDR55/POC1"/>
</dbReference>
<dbReference type="InterPro" id="IPR019775">
    <property type="entry name" value="WD40_repeat_CS"/>
</dbReference>
<dbReference type="InterPro" id="IPR036322">
    <property type="entry name" value="WD40_repeat_dom_sf"/>
</dbReference>
<dbReference type="InterPro" id="IPR020472">
    <property type="entry name" value="WD40_PAC1"/>
</dbReference>
<dbReference type="EMBL" id="JAZAVK010000002">
    <property type="protein sequence ID" value="KAK7432895.1"/>
    <property type="molecule type" value="Genomic_DNA"/>
</dbReference>
<reference evidence="4 5" key="1">
    <citation type="journal article" date="2025" name="Microbiol. Resour. Announc.">
        <title>Draft genome sequences for Neonectria magnoliae and Neonectria punicea, canker pathogens of Liriodendron tulipifera and Acer saccharum in West Virginia.</title>
        <authorList>
            <person name="Petronek H.M."/>
            <person name="Kasson M.T."/>
            <person name="Metheny A.M."/>
            <person name="Stauder C.M."/>
            <person name="Lovett B."/>
            <person name="Lynch S.C."/>
            <person name="Garnas J.R."/>
            <person name="Kasson L.R."/>
            <person name="Stajich J.E."/>
        </authorList>
    </citation>
    <scope>NUCLEOTIDE SEQUENCE [LARGE SCALE GENOMIC DNA]</scope>
    <source>
        <strain evidence="4 5">NRRL 64651</strain>
    </source>
</reference>
<proteinExistence type="predicted"/>
<dbReference type="PANTHER" id="PTHR44019:SF8">
    <property type="entry name" value="POC1 CENTRIOLAR PROTEIN HOMOLOG"/>
    <property type="match status" value="1"/>
</dbReference>
<evidence type="ECO:0000256" key="3">
    <source>
        <dbReference type="PROSITE-ProRule" id="PRU00221"/>
    </source>
</evidence>
<comment type="caution">
    <text evidence="4">The sequence shown here is derived from an EMBL/GenBank/DDBJ whole genome shotgun (WGS) entry which is preliminary data.</text>
</comment>
<dbReference type="PROSITE" id="PS50082">
    <property type="entry name" value="WD_REPEATS_2"/>
    <property type="match status" value="6"/>
</dbReference>
<feature type="repeat" description="WD" evidence="3">
    <location>
        <begin position="231"/>
        <end position="264"/>
    </location>
</feature>
<evidence type="ECO:0000256" key="1">
    <source>
        <dbReference type="ARBA" id="ARBA00022574"/>
    </source>
</evidence>
<evidence type="ECO:0000313" key="5">
    <source>
        <dbReference type="Proteomes" id="UP001498421"/>
    </source>
</evidence>
<dbReference type="PROSITE" id="PS00678">
    <property type="entry name" value="WD_REPEATS_1"/>
    <property type="match status" value="3"/>
</dbReference>
<accession>A0ABR1II78</accession>
<keyword evidence="5" id="KW-1185">Reference proteome</keyword>
<protein>
    <submittedName>
        <fullName evidence="4">General transcription repressor</fullName>
    </submittedName>
</protein>
<dbReference type="InterPro" id="IPR015943">
    <property type="entry name" value="WD40/YVTN_repeat-like_dom_sf"/>
</dbReference>
<evidence type="ECO:0000256" key="2">
    <source>
        <dbReference type="ARBA" id="ARBA00022737"/>
    </source>
</evidence>
<dbReference type="SUPFAM" id="SSF50978">
    <property type="entry name" value="WD40 repeat-like"/>
    <property type="match status" value="1"/>
</dbReference>
<feature type="repeat" description="WD" evidence="3">
    <location>
        <begin position="284"/>
        <end position="325"/>
    </location>
</feature>
<sequence>MEIPQTILHKRSPSVGNALNLEFDTVDPQYKKAGQDWYAIFNPQVQRVLDVDLVHSLDHESIVCCVRFSYDGKYVATCCNHSAQIFDVQTGEKICVLYDSETDMTTDLYFRSVCFSPDGRYLATGSKDKLIRIWDIQSRTIRSYFSGHEHWIVSLDFTRDGRTIASGSRDKTVRLWDVEQGTNTFTLTIEDEVNSVAISPDTRFVAAGSLDSIVKIWDIHTGTLLERLEGPDGHKDGVFSIAFSPNGKNLISGSLDQTFKMWELGAPYQGAKPGPRGGKCVKTFKDLRDFIVSVAFTPDANWVLSGSKGGGVHFWDPRTGTTQLVLHGHESIVISVAPSPKGGYFATGSADKMARIWSYNQRS</sequence>
<feature type="repeat" description="WD" evidence="3">
    <location>
        <begin position="190"/>
        <end position="227"/>
    </location>
</feature>